<gene>
    <name evidence="3" type="primary">NSP5</name>
</gene>
<evidence type="ECO:0000256" key="1">
    <source>
        <dbReference type="SAM" id="Coils"/>
    </source>
</evidence>
<evidence type="ECO:0000256" key="2">
    <source>
        <dbReference type="SAM" id="MobiDB-lite"/>
    </source>
</evidence>
<dbReference type="InterPro" id="IPR020244">
    <property type="entry name" value="Rotavirus_B_NSP5"/>
</dbReference>
<sequence>MAEASEFSFNLNKKKAAKEQQKKKMTEKKLLRDDETVLTVDNKSDCGSKYSEESSRSNSGYSDAYTRLQREMSAQENNDEKCEKTLASWADEMDRLEEEEYDVPDTDPRDIERMRAKRLAAQQKADKCDNTHELEIKMSALEVELEKMKEMMKPQGVDAAFNTILRNIDNLTTKQKQALVTAIITSMK</sequence>
<evidence type="ECO:0000313" key="3">
    <source>
        <dbReference type="EMBL" id="QDY92357.1"/>
    </source>
</evidence>
<protein>
    <submittedName>
        <fullName evidence="3">Non-structural protein 5</fullName>
    </submittedName>
</protein>
<name>A0A5B8JMM7_9REOV</name>
<proteinExistence type="predicted"/>
<feature type="compositionally biased region" description="Basic and acidic residues" evidence="2">
    <location>
        <begin position="17"/>
        <end position="35"/>
    </location>
</feature>
<keyword evidence="1" id="KW-0175">Coiled coil</keyword>
<dbReference type="EMBL" id="MK204410">
    <property type="protein sequence ID" value="QDY92357.1"/>
    <property type="molecule type" value="Genomic_RNA"/>
</dbReference>
<feature type="coiled-coil region" evidence="1">
    <location>
        <begin position="65"/>
        <end position="99"/>
    </location>
</feature>
<dbReference type="Pfam" id="PF17580">
    <property type="entry name" value="GBR_NSP5"/>
    <property type="match status" value="1"/>
</dbReference>
<feature type="compositionally biased region" description="Basic and acidic residues" evidence="2">
    <location>
        <begin position="42"/>
        <end position="55"/>
    </location>
</feature>
<accession>A0A5B8JMM7</accession>
<reference evidence="3" key="1">
    <citation type="journal article" date="2019" name="ISME J.">
        <title>Virome heterogeneity and connectivity in waterfowl and shorebird communities.</title>
        <authorList>
            <person name="Wille M."/>
            <person name="Shi M."/>
            <person name="Klaassen M."/>
            <person name="Hurt A.C."/>
            <person name="Holmes E.C."/>
        </authorList>
    </citation>
    <scope>NUCLEOTIDE SEQUENCE</scope>
    <source>
        <strain evidence="3">Wild Duck Rotavirus G-like Grey Teal</strain>
    </source>
</reference>
<organism evidence="3">
    <name type="scientific">Wild duck Rotavirus G-like</name>
    <dbReference type="NCBI Taxonomy" id="2592522"/>
    <lineage>
        <taxon>Viruses</taxon>
        <taxon>Riboviria</taxon>
        <taxon>Orthornavirae</taxon>
        <taxon>Duplornaviricota</taxon>
        <taxon>Resentoviricetes</taxon>
        <taxon>Reovirales</taxon>
        <taxon>Sedoreoviridae</taxon>
        <taxon>Rotavirus</taxon>
        <taxon>Rotavirus gammagastroenteritidis</taxon>
        <taxon>Rotavirus G</taxon>
    </lineage>
</organism>
<feature type="region of interest" description="Disordered" evidence="2">
    <location>
        <begin position="1"/>
        <end position="64"/>
    </location>
</feature>